<organism evidence="7 8">
    <name type="scientific">Pichia californica</name>
    <dbReference type="NCBI Taxonomy" id="460514"/>
    <lineage>
        <taxon>Eukaryota</taxon>
        <taxon>Fungi</taxon>
        <taxon>Dikarya</taxon>
        <taxon>Ascomycota</taxon>
        <taxon>Saccharomycotina</taxon>
        <taxon>Pichiomycetes</taxon>
        <taxon>Pichiales</taxon>
        <taxon>Pichiaceae</taxon>
        <taxon>Pichia</taxon>
    </lineage>
</organism>
<keyword evidence="3" id="KW-0687">Ribonucleoprotein</keyword>
<evidence type="ECO:0000313" key="8">
    <source>
        <dbReference type="Proteomes" id="UP000697127"/>
    </source>
</evidence>
<name>A0A9P6WM88_9ASCO</name>
<dbReference type="Gene3D" id="3.30.1440.10">
    <property type="match status" value="1"/>
</dbReference>
<evidence type="ECO:0000256" key="3">
    <source>
        <dbReference type="ARBA" id="ARBA00023274"/>
    </source>
</evidence>
<evidence type="ECO:0000313" key="7">
    <source>
        <dbReference type="EMBL" id="KAG0688717.1"/>
    </source>
</evidence>
<dbReference type="SUPFAM" id="SSF55282">
    <property type="entry name" value="RL5-like"/>
    <property type="match status" value="1"/>
</dbReference>
<dbReference type="InterPro" id="IPR002132">
    <property type="entry name" value="Ribosomal_uL5"/>
</dbReference>
<dbReference type="GO" id="GO:0005840">
    <property type="term" value="C:ribosome"/>
    <property type="evidence" value="ECO:0007669"/>
    <property type="project" value="UniProtKB-KW"/>
</dbReference>
<feature type="domain" description="Large ribosomal subunit protein uL5 C-terminal" evidence="6">
    <location>
        <begin position="187"/>
        <end position="284"/>
    </location>
</feature>
<dbReference type="AlphaFoldDB" id="A0A9P6WM88"/>
<dbReference type="GO" id="GO:1990904">
    <property type="term" value="C:ribonucleoprotein complex"/>
    <property type="evidence" value="ECO:0007669"/>
    <property type="project" value="UniProtKB-KW"/>
</dbReference>
<dbReference type="FunFam" id="3.30.1440.10:FF:000001">
    <property type="entry name" value="50S ribosomal protein L5"/>
    <property type="match status" value="1"/>
</dbReference>
<evidence type="ECO:0000259" key="5">
    <source>
        <dbReference type="Pfam" id="PF00281"/>
    </source>
</evidence>
<gene>
    <name evidence="7" type="ORF">C6P40_000600</name>
</gene>
<keyword evidence="2" id="KW-0689">Ribosomal protein</keyword>
<dbReference type="EMBL" id="PUHW01000128">
    <property type="protein sequence ID" value="KAG0688717.1"/>
    <property type="molecule type" value="Genomic_DNA"/>
</dbReference>
<dbReference type="Pfam" id="PF00673">
    <property type="entry name" value="Ribosomal_L5_C"/>
    <property type="match status" value="1"/>
</dbReference>
<protein>
    <recommendedName>
        <fullName evidence="4">Large ribosomal subunit protein uL5m</fullName>
    </recommendedName>
</protein>
<dbReference type="GO" id="GO:0003735">
    <property type="term" value="F:structural constituent of ribosome"/>
    <property type="evidence" value="ECO:0007669"/>
    <property type="project" value="InterPro"/>
</dbReference>
<dbReference type="GO" id="GO:0006412">
    <property type="term" value="P:translation"/>
    <property type="evidence" value="ECO:0007669"/>
    <property type="project" value="InterPro"/>
</dbReference>
<accession>A0A9P6WM88</accession>
<dbReference type="InterPro" id="IPR022803">
    <property type="entry name" value="Ribosomal_uL5_dom_sf"/>
</dbReference>
<dbReference type="OrthoDB" id="539541at2759"/>
<comment type="similarity">
    <text evidence="1">Belongs to the universal ribosomal protein uL5 family.</text>
</comment>
<keyword evidence="8" id="KW-1185">Reference proteome</keyword>
<sequence length="310" mass="35328">MFQQSVRQFSSSAVAQKVGCAQVKPVHHKVRIIKKFLSPKYPELKYEPHDIRSPKYKPYLTTPDRVQDHYFNTLQSDLLLINYRHGQQPIYGNKRRQWDMTSPYHLNRPLRKPKGQIVPSPTIKPRTYENVPRLEGVTLNCFVKDAKLYPAQAISAALQLQQITGCKPKAIFAKTNVPNWKLRPGMKMGAKITLHGRDASQFISTLTEIVLPRTRDFYGISNRSGDRYGNIAFGLTAEEVKLFPEIENNQDSWPQNFGFDITLHTSAQTDADARILLSGLGFPFTGSERIPKTLLNDLVSEEEEISTTQQ</sequence>
<evidence type="ECO:0000256" key="1">
    <source>
        <dbReference type="ARBA" id="ARBA00008553"/>
    </source>
</evidence>
<feature type="domain" description="Large ribosomal subunit protein uL5 N-terminal" evidence="5">
    <location>
        <begin position="130"/>
        <end position="183"/>
    </location>
</feature>
<evidence type="ECO:0000259" key="6">
    <source>
        <dbReference type="Pfam" id="PF00673"/>
    </source>
</evidence>
<proteinExistence type="inferred from homology"/>
<dbReference type="Proteomes" id="UP000697127">
    <property type="component" value="Unassembled WGS sequence"/>
</dbReference>
<comment type="caution">
    <text evidence="7">The sequence shown here is derived from an EMBL/GenBank/DDBJ whole genome shotgun (WGS) entry which is preliminary data.</text>
</comment>
<evidence type="ECO:0000256" key="4">
    <source>
        <dbReference type="ARBA" id="ARBA00040368"/>
    </source>
</evidence>
<dbReference type="InterPro" id="IPR031310">
    <property type="entry name" value="Ribosomal_uL5_N"/>
</dbReference>
<reference evidence="7" key="1">
    <citation type="submission" date="2020-11" db="EMBL/GenBank/DDBJ databases">
        <title>Kefir isolates.</title>
        <authorList>
            <person name="Marcisauskas S."/>
            <person name="Kim Y."/>
            <person name="Blasche S."/>
        </authorList>
    </citation>
    <scope>NUCLEOTIDE SEQUENCE</scope>
    <source>
        <strain evidence="7">Olga-1</strain>
    </source>
</reference>
<dbReference type="InterPro" id="IPR031309">
    <property type="entry name" value="Ribosomal_uL5_C"/>
</dbReference>
<evidence type="ECO:0000256" key="2">
    <source>
        <dbReference type="ARBA" id="ARBA00022980"/>
    </source>
</evidence>
<dbReference type="PANTHER" id="PTHR11994">
    <property type="entry name" value="60S RIBOSOMAL PROTEIN L11-RELATED"/>
    <property type="match status" value="1"/>
</dbReference>
<dbReference type="Pfam" id="PF00281">
    <property type="entry name" value="Ribosomal_L5"/>
    <property type="match status" value="1"/>
</dbReference>